<keyword evidence="7" id="KW-0560">Oxidoreductase</keyword>
<dbReference type="Pfam" id="PF00067">
    <property type="entry name" value="p450"/>
    <property type="match status" value="1"/>
</dbReference>
<protein>
    <recommendedName>
        <fullName evidence="10">Cytochrome P450</fullName>
    </recommendedName>
</protein>
<comment type="caution">
    <text evidence="8">The sequence shown here is derived from an EMBL/GenBank/DDBJ whole genome shotgun (WGS) entry which is preliminary data.</text>
</comment>
<dbReference type="GO" id="GO:0020037">
    <property type="term" value="F:heme binding"/>
    <property type="evidence" value="ECO:0007669"/>
    <property type="project" value="InterPro"/>
</dbReference>
<evidence type="ECO:0000256" key="5">
    <source>
        <dbReference type="ARBA" id="ARBA00023004"/>
    </source>
</evidence>
<evidence type="ECO:0008006" key="10">
    <source>
        <dbReference type="Google" id="ProtNLM"/>
    </source>
</evidence>
<organism evidence="8 9">
    <name type="scientific">Zalerion maritima</name>
    <dbReference type="NCBI Taxonomy" id="339359"/>
    <lineage>
        <taxon>Eukaryota</taxon>
        <taxon>Fungi</taxon>
        <taxon>Dikarya</taxon>
        <taxon>Ascomycota</taxon>
        <taxon>Pezizomycotina</taxon>
        <taxon>Sordariomycetes</taxon>
        <taxon>Lulworthiomycetidae</taxon>
        <taxon>Lulworthiales</taxon>
        <taxon>Lulworthiaceae</taxon>
        <taxon>Zalerion</taxon>
    </lineage>
</organism>
<comment type="similarity">
    <text evidence="2 7">Belongs to the cytochrome P450 family.</text>
</comment>
<name>A0AAD5RL55_9PEZI</name>
<comment type="cofactor">
    <cofactor evidence="1 6">
        <name>heme</name>
        <dbReference type="ChEBI" id="CHEBI:30413"/>
    </cofactor>
</comment>
<keyword evidence="7" id="KW-0503">Monooxygenase</keyword>
<evidence type="ECO:0000313" key="9">
    <source>
        <dbReference type="Proteomes" id="UP001201980"/>
    </source>
</evidence>
<dbReference type="PROSITE" id="PS00086">
    <property type="entry name" value="CYTOCHROME_P450"/>
    <property type="match status" value="1"/>
</dbReference>
<dbReference type="PRINTS" id="PR00463">
    <property type="entry name" value="EP450I"/>
</dbReference>
<evidence type="ECO:0000256" key="2">
    <source>
        <dbReference type="ARBA" id="ARBA00010617"/>
    </source>
</evidence>
<gene>
    <name evidence="8" type="ORF">MKZ38_004845</name>
</gene>
<evidence type="ECO:0000313" key="8">
    <source>
        <dbReference type="EMBL" id="KAJ2897243.1"/>
    </source>
</evidence>
<keyword evidence="5 6" id="KW-0408">Iron</keyword>
<dbReference type="PRINTS" id="PR00385">
    <property type="entry name" value="P450"/>
</dbReference>
<dbReference type="GO" id="GO:0005506">
    <property type="term" value="F:iron ion binding"/>
    <property type="evidence" value="ECO:0007669"/>
    <property type="project" value="InterPro"/>
</dbReference>
<keyword evidence="9" id="KW-1185">Reference proteome</keyword>
<feature type="binding site" description="axial binding residue" evidence="6">
    <location>
        <position position="455"/>
    </location>
    <ligand>
        <name>heme</name>
        <dbReference type="ChEBI" id="CHEBI:30413"/>
    </ligand>
    <ligandPart>
        <name>Fe</name>
        <dbReference type="ChEBI" id="CHEBI:18248"/>
    </ligandPart>
</feature>
<dbReference type="AlphaFoldDB" id="A0AAD5RL55"/>
<dbReference type="InterPro" id="IPR017972">
    <property type="entry name" value="Cyt_P450_CS"/>
</dbReference>
<dbReference type="InterPro" id="IPR036396">
    <property type="entry name" value="Cyt_P450_sf"/>
</dbReference>
<dbReference type="CDD" id="cd11062">
    <property type="entry name" value="CYP58-like"/>
    <property type="match status" value="1"/>
</dbReference>
<keyword evidence="4 6" id="KW-0479">Metal-binding</keyword>
<sequence>MMVSRLMHPQQPPKTMFSLEMIDPGLAALVLCAFSLLALGKCLYNVSLHPLRAVPGPFWAKVSHWWLFVLEMGRSPHEVILQLHGVYGPVVRISPDEVSINDADAFATMFSTTSSFEKAKYFYRPFEDQAHNLFSLVHREEHAQDKRLMSHAFSRANVIRHQDGIYAKTKRLMDRLAQRARDGEVIPLFLAFRCLTLDAICDFAFGKPLGALDLADFHTPIMDAVDQSNLSIPFFQHFPFFRALLRLMSYYNIQLVPNGFLQMGTAARTALKEMRTSPPQDVATMFETMISSASKKGIELSEEHLVSEGILMIVAGTDTTAASLAVNLHNLLQRPDTYRDLRDEVKTVLPTPDSRPNMADLDALPLLDACIKEAMRICSPVRGRLPRIVPPTGWDFGGHHFKPGTIVSTSPLFYLHDPAAFPSPETYNPARWLVAEDRKIMMNHFWPFSRGTRQCIGQNLSLVEQKIVLAMFVRRFKPLDVLKKNVELKESVVVQIEDPMEVRVDIATE</sequence>
<dbReference type="PANTHER" id="PTHR24305:SF166">
    <property type="entry name" value="CYTOCHROME P450 12A4, MITOCHONDRIAL-RELATED"/>
    <property type="match status" value="1"/>
</dbReference>
<evidence type="ECO:0000256" key="7">
    <source>
        <dbReference type="RuleBase" id="RU000461"/>
    </source>
</evidence>
<evidence type="ECO:0000256" key="3">
    <source>
        <dbReference type="ARBA" id="ARBA00022617"/>
    </source>
</evidence>
<accession>A0AAD5RL55</accession>
<dbReference type="InterPro" id="IPR002401">
    <property type="entry name" value="Cyt_P450_E_grp-I"/>
</dbReference>
<dbReference type="GO" id="GO:0016705">
    <property type="term" value="F:oxidoreductase activity, acting on paired donors, with incorporation or reduction of molecular oxygen"/>
    <property type="evidence" value="ECO:0007669"/>
    <property type="project" value="InterPro"/>
</dbReference>
<dbReference type="InterPro" id="IPR050121">
    <property type="entry name" value="Cytochrome_P450_monoxygenase"/>
</dbReference>
<keyword evidence="3 6" id="KW-0349">Heme</keyword>
<dbReference type="SUPFAM" id="SSF48264">
    <property type="entry name" value="Cytochrome P450"/>
    <property type="match status" value="1"/>
</dbReference>
<dbReference type="Gene3D" id="1.10.630.10">
    <property type="entry name" value="Cytochrome P450"/>
    <property type="match status" value="1"/>
</dbReference>
<dbReference type="InterPro" id="IPR001128">
    <property type="entry name" value="Cyt_P450"/>
</dbReference>
<proteinExistence type="inferred from homology"/>
<evidence type="ECO:0000256" key="1">
    <source>
        <dbReference type="ARBA" id="ARBA00001971"/>
    </source>
</evidence>
<dbReference type="Proteomes" id="UP001201980">
    <property type="component" value="Unassembled WGS sequence"/>
</dbReference>
<reference evidence="8" key="1">
    <citation type="submission" date="2022-07" db="EMBL/GenBank/DDBJ databases">
        <title>Draft genome sequence of Zalerion maritima ATCC 34329, a (micro)plastics degrading marine fungus.</title>
        <authorList>
            <person name="Paco A."/>
            <person name="Goncalves M.F.M."/>
            <person name="Rocha-Santos T.A.P."/>
            <person name="Alves A."/>
        </authorList>
    </citation>
    <scope>NUCLEOTIDE SEQUENCE</scope>
    <source>
        <strain evidence="8">ATCC 34329</strain>
    </source>
</reference>
<evidence type="ECO:0000256" key="6">
    <source>
        <dbReference type="PIRSR" id="PIRSR602401-1"/>
    </source>
</evidence>
<evidence type="ECO:0000256" key="4">
    <source>
        <dbReference type="ARBA" id="ARBA00022723"/>
    </source>
</evidence>
<dbReference type="EMBL" id="JAKWBI020000286">
    <property type="protein sequence ID" value="KAJ2897243.1"/>
    <property type="molecule type" value="Genomic_DNA"/>
</dbReference>
<dbReference type="GO" id="GO:0004497">
    <property type="term" value="F:monooxygenase activity"/>
    <property type="evidence" value="ECO:0007669"/>
    <property type="project" value="UniProtKB-KW"/>
</dbReference>
<dbReference type="PANTHER" id="PTHR24305">
    <property type="entry name" value="CYTOCHROME P450"/>
    <property type="match status" value="1"/>
</dbReference>